<dbReference type="AlphaFoldDB" id="A0A1G2S6A9"/>
<gene>
    <name evidence="1" type="ORF">A2675_02745</name>
</gene>
<proteinExistence type="predicted"/>
<evidence type="ECO:0000313" key="2">
    <source>
        <dbReference type="Proteomes" id="UP000176997"/>
    </source>
</evidence>
<accession>A0A1G2S6A9</accession>
<organism evidence="1 2">
    <name type="scientific">Candidatus Yonathbacteria bacterium RIFCSPHIGHO2_01_FULL_51_10</name>
    <dbReference type="NCBI Taxonomy" id="1802723"/>
    <lineage>
        <taxon>Bacteria</taxon>
        <taxon>Candidatus Yonathiibacteriota</taxon>
    </lineage>
</organism>
<dbReference type="EMBL" id="MHUS01000021">
    <property type="protein sequence ID" value="OHA80643.1"/>
    <property type="molecule type" value="Genomic_DNA"/>
</dbReference>
<dbReference type="Proteomes" id="UP000176997">
    <property type="component" value="Unassembled WGS sequence"/>
</dbReference>
<name>A0A1G2S6A9_9BACT</name>
<protein>
    <submittedName>
        <fullName evidence="1">Uncharacterized protein</fullName>
    </submittedName>
</protein>
<evidence type="ECO:0000313" key="1">
    <source>
        <dbReference type="EMBL" id="OHA80643.1"/>
    </source>
</evidence>
<sequence length="141" mass="15737">MIDVLLYPGVTDQYIGQIRSVEDNGRRAQYRLTIKTINWPEQSPTRPGPENDATFRKLLVGRKLPEMQLFVTKDGLVCSGRISDSYKLVVAELDVTKNAQFLEAPGIHRRVEDMEGLGLFTLDLDALTECCPQVIITGGAE</sequence>
<comment type="caution">
    <text evidence="1">The sequence shown here is derived from an EMBL/GenBank/DDBJ whole genome shotgun (WGS) entry which is preliminary data.</text>
</comment>
<reference evidence="1 2" key="1">
    <citation type="journal article" date="2016" name="Nat. Commun.">
        <title>Thousands of microbial genomes shed light on interconnected biogeochemical processes in an aquifer system.</title>
        <authorList>
            <person name="Anantharaman K."/>
            <person name="Brown C.T."/>
            <person name="Hug L.A."/>
            <person name="Sharon I."/>
            <person name="Castelle C.J."/>
            <person name="Probst A.J."/>
            <person name="Thomas B.C."/>
            <person name="Singh A."/>
            <person name="Wilkins M.J."/>
            <person name="Karaoz U."/>
            <person name="Brodie E.L."/>
            <person name="Williams K.H."/>
            <person name="Hubbard S.S."/>
            <person name="Banfield J.F."/>
        </authorList>
    </citation>
    <scope>NUCLEOTIDE SEQUENCE [LARGE SCALE GENOMIC DNA]</scope>
</reference>